<accession>A0A1G1Z6S2</accession>
<proteinExistence type="predicted"/>
<dbReference type="AlphaFoldDB" id="A0A1G1Z6S2"/>
<protein>
    <submittedName>
        <fullName evidence="2">Uncharacterized protein</fullName>
    </submittedName>
</protein>
<dbReference type="EMBL" id="MHIY01000003">
    <property type="protein sequence ID" value="OGY60318.1"/>
    <property type="molecule type" value="Genomic_DNA"/>
</dbReference>
<feature type="region of interest" description="Disordered" evidence="1">
    <location>
        <begin position="1"/>
        <end position="21"/>
    </location>
</feature>
<reference evidence="2 3" key="1">
    <citation type="journal article" date="2016" name="Nat. Commun.">
        <title>Thousands of microbial genomes shed light on interconnected biogeochemical processes in an aquifer system.</title>
        <authorList>
            <person name="Anantharaman K."/>
            <person name="Brown C.T."/>
            <person name="Hug L.A."/>
            <person name="Sharon I."/>
            <person name="Castelle C.J."/>
            <person name="Probst A.J."/>
            <person name="Thomas B.C."/>
            <person name="Singh A."/>
            <person name="Wilkins M.J."/>
            <person name="Karaoz U."/>
            <person name="Brodie E.L."/>
            <person name="Williams K.H."/>
            <person name="Hubbard S.S."/>
            <person name="Banfield J.F."/>
        </authorList>
    </citation>
    <scope>NUCLEOTIDE SEQUENCE [LARGE SCALE GENOMIC DNA]</scope>
</reference>
<dbReference type="Proteomes" id="UP000178744">
    <property type="component" value="Unassembled WGS sequence"/>
</dbReference>
<evidence type="ECO:0000256" key="1">
    <source>
        <dbReference type="SAM" id="MobiDB-lite"/>
    </source>
</evidence>
<sequence length="105" mass="12011">MFTEKPKEQPSQDDIELGPTEEKGWIDIDLRRLPKERIVADNPTGISDLREQPSPKKDEITILDTPDNEIIISDAPKSEKDEIIISDIPKDKKDEIEILSDDDEE</sequence>
<comment type="caution">
    <text evidence="2">The sequence shown here is derived from an EMBL/GenBank/DDBJ whole genome shotgun (WGS) entry which is preliminary data.</text>
</comment>
<name>A0A1G1Z6S2_9BACT</name>
<organism evidence="2 3">
    <name type="scientific">Candidatus Colwellbacteria bacterium RIFCSPLOWO2_01_FULL_48_10</name>
    <dbReference type="NCBI Taxonomy" id="1797690"/>
    <lineage>
        <taxon>Bacteria</taxon>
        <taxon>Candidatus Colwelliibacteriota</taxon>
    </lineage>
</organism>
<evidence type="ECO:0000313" key="2">
    <source>
        <dbReference type="EMBL" id="OGY60318.1"/>
    </source>
</evidence>
<gene>
    <name evidence="2" type="ORF">A3B23_00245</name>
</gene>
<feature type="compositionally biased region" description="Basic and acidic residues" evidence="1">
    <location>
        <begin position="1"/>
        <end position="10"/>
    </location>
</feature>
<evidence type="ECO:0000313" key="3">
    <source>
        <dbReference type="Proteomes" id="UP000178744"/>
    </source>
</evidence>